<evidence type="ECO:0000313" key="14">
    <source>
        <dbReference type="EMBL" id="CDS86978.1"/>
    </source>
</evidence>
<dbReference type="InterPro" id="IPR011856">
    <property type="entry name" value="tRNA_endonuc-like_dom_sf"/>
</dbReference>
<evidence type="ECO:0000256" key="8">
    <source>
        <dbReference type="ARBA" id="ARBA00022801"/>
    </source>
</evidence>
<evidence type="ECO:0000313" key="15">
    <source>
        <dbReference type="EMBL" id="CDS87313.1"/>
    </source>
</evidence>
<reference evidence="14" key="1">
    <citation type="submission" date="2014-07" db="EMBL/GenBank/DDBJ databases">
        <authorList>
            <person name="Monot Marc"/>
        </authorList>
    </citation>
    <scope>NUCLEOTIDE SEQUENCE</scope>
    <source>
        <strain evidence="16">7032989</strain>
        <strain evidence="14">7032994</strain>
    </source>
</reference>
<keyword evidence="5" id="KW-0479">Metal-binding</keyword>
<evidence type="ECO:0000256" key="2">
    <source>
        <dbReference type="ARBA" id="ARBA00004496"/>
    </source>
</evidence>
<dbReference type="GO" id="GO:0006310">
    <property type="term" value="P:DNA recombination"/>
    <property type="evidence" value="ECO:0007669"/>
    <property type="project" value="UniProtKB-KW"/>
</dbReference>
<keyword evidence="10" id="KW-0233">DNA recombination</keyword>
<evidence type="ECO:0000256" key="10">
    <source>
        <dbReference type="ARBA" id="ARBA00023172"/>
    </source>
</evidence>
<evidence type="ECO:0000256" key="6">
    <source>
        <dbReference type="ARBA" id="ARBA00022759"/>
    </source>
</evidence>
<dbReference type="GO" id="GO:0005737">
    <property type="term" value="C:cytoplasm"/>
    <property type="evidence" value="ECO:0007669"/>
    <property type="project" value="UniProtKB-SubCell"/>
</dbReference>
<dbReference type="RefSeq" id="WP_021366681.1">
    <property type="nucleotide sequence ID" value="NZ_BBYB01000069.1"/>
</dbReference>
<keyword evidence="3" id="KW-0963">Cytoplasm</keyword>
<evidence type="ECO:0000256" key="3">
    <source>
        <dbReference type="ARBA" id="ARBA00022490"/>
    </source>
</evidence>
<dbReference type="Pfam" id="PF03838">
    <property type="entry name" value="RecU"/>
    <property type="match status" value="1"/>
</dbReference>
<evidence type="ECO:0000256" key="7">
    <source>
        <dbReference type="ARBA" id="ARBA00022763"/>
    </source>
</evidence>
<comment type="cofactor">
    <cofactor evidence="1">
        <name>Mg(2+)</name>
        <dbReference type="ChEBI" id="CHEBI:18420"/>
    </cofactor>
</comment>
<dbReference type="GO" id="GO:0016787">
    <property type="term" value="F:hydrolase activity"/>
    <property type="evidence" value="ECO:0007669"/>
    <property type="project" value="UniProtKB-KW"/>
</dbReference>
<sequence length="200" mass="23534">MDDKKLQQRYKNKVANAQGQHFENYINSACIIYRNDNRAEIDKTPEPFRVLSKDKTGKFTGRFIANAQPDFKGALKTGMCICFEAKYTLKDNIKRSVLTNSQLETLDRYYHIGAITGVCIGIQDKFYFIPFLVWRNMKNCFGRQYVKQEDIKRFEIKFFNGAVLFLDYITKDEKILNENYSLLRKKFENEIDDSIKKVRG</sequence>
<keyword evidence="9" id="KW-0460">Magnesium</keyword>
<keyword evidence="7" id="KW-0227">DNA damage</keyword>
<name>A0A069ACB1_CLODI</name>
<dbReference type="EMBL" id="LK933537">
    <property type="protein sequence ID" value="CDT81943.1"/>
    <property type="molecule type" value="Genomic_DNA"/>
</dbReference>
<dbReference type="AlphaFoldDB" id="A0A069ACB1"/>
<evidence type="ECO:0000256" key="5">
    <source>
        <dbReference type="ARBA" id="ARBA00022723"/>
    </source>
</evidence>
<evidence type="ECO:0000256" key="1">
    <source>
        <dbReference type="ARBA" id="ARBA00001946"/>
    </source>
</evidence>
<dbReference type="SUPFAM" id="SSF52980">
    <property type="entry name" value="Restriction endonuclease-like"/>
    <property type="match status" value="1"/>
</dbReference>
<accession>A0A069ACB1</accession>
<dbReference type="InterPro" id="IPR011335">
    <property type="entry name" value="Restrct_endonuc-II-like"/>
</dbReference>
<organism evidence="14">
    <name type="scientific">Clostridioides difficile</name>
    <name type="common">Peptoclostridium difficile</name>
    <dbReference type="NCBI Taxonomy" id="1496"/>
    <lineage>
        <taxon>Bacteria</taxon>
        <taxon>Bacillati</taxon>
        <taxon>Bacillota</taxon>
        <taxon>Clostridia</taxon>
        <taxon>Peptostreptococcales</taxon>
        <taxon>Peptostreptococcaceae</taxon>
        <taxon>Clostridioides</taxon>
    </lineage>
</organism>
<evidence type="ECO:0000256" key="13">
    <source>
        <dbReference type="ARBA" id="ARBA00029523"/>
    </source>
</evidence>
<gene>
    <name evidence="16" type="ORF">BN1095_920025</name>
    <name evidence="15" type="ORF">BN1096_610124</name>
    <name evidence="14" type="ORF">BN1097_610073</name>
</gene>
<protein>
    <recommendedName>
        <fullName evidence="13">Holliday junction resolvase RecU</fullName>
    </recommendedName>
</protein>
<dbReference type="EMBL" id="LK932515">
    <property type="protein sequence ID" value="CDS87313.1"/>
    <property type="molecule type" value="Genomic_DNA"/>
</dbReference>
<comment type="similarity">
    <text evidence="12">Belongs to the RecU family.</text>
</comment>
<keyword evidence="4" id="KW-0540">Nuclease</keyword>
<dbReference type="GO" id="GO:0004519">
    <property type="term" value="F:endonuclease activity"/>
    <property type="evidence" value="ECO:0007669"/>
    <property type="project" value="UniProtKB-KW"/>
</dbReference>
<proteinExistence type="inferred from homology"/>
<dbReference type="Gene3D" id="3.40.1350.10">
    <property type="match status" value="1"/>
</dbReference>
<evidence type="ECO:0000256" key="11">
    <source>
        <dbReference type="ARBA" id="ARBA00023204"/>
    </source>
</evidence>
<dbReference type="EMBL" id="LK932400">
    <property type="protein sequence ID" value="CDS86978.1"/>
    <property type="molecule type" value="Genomic_DNA"/>
</dbReference>
<dbReference type="GO" id="GO:0006281">
    <property type="term" value="P:DNA repair"/>
    <property type="evidence" value="ECO:0007669"/>
    <property type="project" value="UniProtKB-KW"/>
</dbReference>
<evidence type="ECO:0000256" key="12">
    <source>
        <dbReference type="ARBA" id="ARBA00023447"/>
    </source>
</evidence>
<evidence type="ECO:0000256" key="4">
    <source>
        <dbReference type="ARBA" id="ARBA00022722"/>
    </source>
</evidence>
<evidence type="ECO:0000313" key="16">
    <source>
        <dbReference type="EMBL" id="CDT81943.1"/>
    </source>
</evidence>
<keyword evidence="6" id="KW-0255">Endonuclease</keyword>
<dbReference type="GO" id="GO:0003676">
    <property type="term" value="F:nucleic acid binding"/>
    <property type="evidence" value="ECO:0007669"/>
    <property type="project" value="InterPro"/>
</dbReference>
<keyword evidence="8" id="KW-0378">Hydrolase</keyword>
<comment type="subcellular location">
    <subcellularLocation>
        <location evidence="2">Cytoplasm</location>
    </subcellularLocation>
</comment>
<evidence type="ECO:0000256" key="9">
    <source>
        <dbReference type="ARBA" id="ARBA00022842"/>
    </source>
</evidence>
<dbReference type="InterPro" id="IPR004612">
    <property type="entry name" value="Resolv_RecU"/>
</dbReference>
<dbReference type="GO" id="GO:0046872">
    <property type="term" value="F:metal ion binding"/>
    <property type="evidence" value="ECO:0007669"/>
    <property type="project" value="UniProtKB-KW"/>
</dbReference>
<keyword evidence="11" id="KW-0234">DNA repair</keyword>